<evidence type="ECO:0000256" key="1">
    <source>
        <dbReference type="ARBA" id="ARBA00001974"/>
    </source>
</evidence>
<dbReference type="AlphaFoldDB" id="A0A9Q3VTK7"/>
<dbReference type="Gene3D" id="3.30.70.2450">
    <property type="match status" value="1"/>
</dbReference>
<dbReference type="GO" id="GO:0071949">
    <property type="term" value="F:FAD binding"/>
    <property type="evidence" value="ECO:0007669"/>
    <property type="project" value="InterPro"/>
</dbReference>
<name>A0A9Q3VTK7_9ACTN</name>
<organism evidence="5 6">
    <name type="scientific">Streptomyces guryensis</name>
    <dbReference type="NCBI Taxonomy" id="2886947"/>
    <lineage>
        <taxon>Bacteria</taxon>
        <taxon>Bacillati</taxon>
        <taxon>Actinomycetota</taxon>
        <taxon>Actinomycetes</taxon>
        <taxon>Kitasatosporales</taxon>
        <taxon>Streptomycetaceae</taxon>
        <taxon>Streptomyces</taxon>
    </lineage>
</organism>
<dbReference type="Pfam" id="PF01494">
    <property type="entry name" value="FAD_binding_3"/>
    <property type="match status" value="1"/>
</dbReference>
<dbReference type="InterPro" id="IPR036188">
    <property type="entry name" value="FAD/NAD-bd_sf"/>
</dbReference>
<gene>
    <name evidence="5" type="ORF">LJ657_32245</name>
</gene>
<reference evidence="5" key="1">
    <citation type="submission" date="2021-12" db="EMBL/GenBank/DDBJ databases">
        <authorList>
            <person name="Lee J.-H."/>
            <person name="Kim S.-B."/>
        </authorList>
    </citation>
    <scope>NUCLEOTIDE SEQUENCE</scope>
    <source>
        <strain evidence="5">NR30</strain>
    </source>
</reference>
<dbReference type="InterPro" id="IPR002938">
    <property type="entry name" value="FAD-bd"/>
</dbReference>
<comment type="cofactor">
    <cofactor evidence="1">
        <name>FAD</name>
        <dbReference type="ChEBI" id="CHEBI:57692"/>
    </cofactor>
</comment>
<dbReference type="PANTHER" id="PTHR43004:SF19">
    <property type="entry name" value="BINDING MONOOXYGENASE, PUTATIVE (JCVI)-RELATED"/>
    <property type="match status" value="1"/>
</dbReference>
<evidence type="ECO:0000313" key="6">
    <source>
        <dbReference type="Proteomes" id="UP001108029"/>
    </source>
</evidence>
<keyword evidence="5" id="KW-0560">Oxidoreductase</keyword>
<dbReference type="PRINTS" id="PR00420">
    <property type="entry name" value="RNGMNOXGNASE"/>
</dbReference>
<keyword evidence="2" id="KW-0285">Flavoprotein</keyword>
<dbReference type="RefSeq" id="WP_232652431.1">
    <property type="nucleotide sequence ID" value="NZ_JAJSBI010000020.1"/>
</dbReference>
<evidence type="ECO:0000256" key="3">
    <source>
        <dbReference type="ARBA" id="ARBA00022827"/>
    </source>
</evidence>
<protein>
    <submittedName>
        <fullName evidence="5">FAD-dependent monooxygenase</fullName>
    </submittedName>
</protein>
<feature type="domain" description="FAD-binding" evidence="4">
    <location>
        <begin position="6"/>
        <end position="341"/>
    </location>
</feature>
<proteinExistence type="predicted"/>
<dbReference type="PANTHER" id="PTHR43004">
    <property type="entry name" value="TRK SYSTEM POTASSIUM UPTAKE PROTEIN"/>
    <property type="match status" value="1"/>
</dbReference>
<evidence type="ECO:0000259" key="4">
    <source>
        <dbReference type="Pfam" id="PF01494"/>
    </source>
</evidence>
<dbReference type="PROSITE" id="PS51257">
    <property type="entry name" value="PROKAR_LIPOPROTEIN"/>
    <property type="match status" value="1"/>
</dbReference>
<dbReference type="InterPro" id="IPR050641">
    <property type="entry name" value="RIFMO-like"/>
</dbReference>
<dbReference type="Proteomes" id="UP001108029">
    <property type="component" value="Unassembled WGS sequence"/>
</dbReference>
<dbReference type="GO" id="GO:0016709">
    <property type="term" value="F:oxidoreductase activity, acting on paired donors, with incorporation or reduction of molecular oxygen, NAD(P)H as one donor, and incorporation of one atom of oxygen"/>
    <property type="evidence" value="ECO:0007669"/>
    <property type="project" value="UniProtKB-ARBA"/>
</dbReference>
<accession>A0A9Q3VTK7</accession>
<keyword evidence="5" id="KW-0503">Monooxygenase</keyword>
<dbReference type="SUPFAM" id="SSF51905">
    <property type="entry name" value="FAD/NAD(P)-binding domain"/>
    <property type="match status" value="1"/>
</dbReference>
<evidence type="ECO:0000313" key="5">
    <source>
        <dbReference type="EMBL" id="MCD9878206.1"/>
    </source>
</evidence>
<keyword evidence="3" id="KW-0274">FAD</keyword>
<sequence>MSKVNPVLVVGAGPIGLVIACELLGQGVPVRIVDAERDHSAHSRATTVWPRPLELLRRIGVADRLVDSGHRIQGVAYYSDRRHLATAWLNRLEDTPYPFAVGLPQDRTEELLEQRLSELGGKVERGVRLETLDATGPCARALLALPGGLTEEVEADWVVGADGAHSTVRKELGLGFEGSKLPINFAITDAELSGEIPADLVSYCYTAQGGLGLAPVSPGVHRIAVAVPPEMAGTTPTRAFFQQVVSDRAPGGVAVGELRFSTVFQVHVRSAPSFRRGRAFLAGDAAHLMSPAGGQGMNTGLLDAANLGWKLAGVLRGTLDEAILDSYDAERRPAVHTVTRSTSLQTRWGALTRPAQLALRDTAVRAAGRTGVLQRTLAPAIGQLTSGYRGPTARRISLGGPKAVPGDRLPLLLGEEPVRTGAPWTRITGRSYAVLLHAGRTRPADWRRTCAAIGAAVGDEAEVVEAPSRPQGPLATALGRHPVAAIVRPDGHLHTVLTDPTPTTVRTTLAQARQAPLPTTGPA</sequence>
<evidence type="ECO:0000256" key="2">
    <source>
        <dbReference type="ARBA" id="ARBA00022630"/>
    </source>
</evidence>
<dbReference type="EMBL" id="JAJSBI010000020">
    <property type="protein sequence ID" value="MCD9878206.1"/>
    <property type="molecule type" value="Genomic_DNA"/>
</dbReference>
<keyword evidence="6" id="KW-1185">Reference proteome</keyword>
<dbReference type="Gene3D" id="3.50.50.60">
    <property type="entry name" value="FAD/NAD(P)-binding domain"/>
    <property type="match status" value="1"/>
</dbReference>
<comment type="caution">
    <text evidence="5">The sequence shown here is derived from an EMBL/GenBank/DDBJ whole genome shotgun (WGS) entry which is preliminary data.</text>
</comment>